<proteinExistence type="predicted"/>
<protein>
    <submittedName>
        <fullName evidence="1">Uncharacterized protein</fullName>
    </submittedName>
</protein>
<evidence type="ECO:0000313" key="2">
    <source>
        <dbReference type="Proteomes" id="UP001589774"/>
    </source>
</evidence>
<keyword evidence="2" id="KW-1185">Reference proteome</keyword>
<evidence type="ECO:0000313" key="1">
    <source>
        <dbReference type="EMBL" id="MFC0320514.1"/>
    </source>
</evidence>
<gene>
    <name evidence="1" type="ORF">ACFFI0_19470</name>
</gene>
<dbReference type="Proteomes" id="UP001589774">
    <property type="component" value="Unassembled WGS sequence"/>
</dbReference>
<reference evidence="1 2" key="1">
    <citation type="submission" date="2024-09" db="EMBL/GenBank/DDBJ databases">
        <authorList>
            <person name="Sun Q."/>
            <person name="Mori K."/>
        </authorList>
    </citation>
    <scope>NUCLEOTIDE SEQUENCE [LARGE SCALE GENOMIC DNA]</scope>
    <source>
        <strain evidence="1 2">CCM 7765</strain>
    </source>
</reference>
<dbReference type="RefSeq" id="WP_013667907.1">
    <property type="nucleotide sequence ID" value="NZ_JBHLWO010000002.1"/>
</dbReference>
<sequence length="70" mass="7634">MDSFDITVAGKVYLIKPALNSSELSFTTDVDNSEVLFKDSGDGIIAITTNADIEVKLLEKIAKEIEKQIS</sequence>
<comment type="caution">
    <text evidence="1">The sequence shown here is derived from an EMBL/GenBank/DDBJ whole genome shotgun (WGS) entry which is preliminary data.</text>
</comment>
<organism evidence="1 2">
    <name type="scientific">Olivibacter oleidegradans</name>
    <dbReference type="NCBI Taxonomy" id="760123"/>
    <lineage>
        <taxon>Bacteria</taxon>
        <taxon>Pseudomonadati</taxon>
        <taxon>Bacteroidota</taxon>
        <taxon>Sphingobacteriia</taxon>
        <taxon>Sphingobacteriales</taxon>
        <taxon>Sphingobacteriaceae</taxon>
        <taxon>Olivibacter</taxon>
    </lineage>
</organism>
<accession>A0ABV6HNN4</accession>
<dbReference type="EMBL" id="JBHLWO010000002">
    <property type="protein sequence ID" value="MFC0320514.1"/>
    <property type="molecule type" value="Genomic_DNA"/>
</dbReference>
<name>A0ABV6HNN4_9SPHI</name>